<sequence>MGTMEGQKAMKVKRWPGLPQSSLEALRNLGGQAPPNLKTQERKA</sequence>
<feature type="region of interest" description="Disordered" evidence="1">
    <location>
        <begin position="1"/>
        <end position="44"/>
    </location>
</feature>
<reference evidence="2" key="2">
    <citation type="journal article" date="2015" name="Data Brief">
        <title>Shoot transcriptome of the giant reed, Arundo donax.</title>
        <authorList>
            <person name="Barrero R.A."/>
            <person name="Guerrero F.D."/>
            <person name="Moolhuijzen P."/>
            <person name="Goolsby J.A."/>
            <person name="Tidwell J."/>
            <person name="Bellgard S.E."/>
            <person name="Bellgard M.I."/>
        </authorList>
    </citation>
    <scope>NUCLEOTIDE SEQUENCE</scope>
    <source>
        <tissue evidence="2">Shoot tissue taken approximately 20 cm above the soil surface</tissue>
    </source>
</reference>
<proteinExistence type="predicted"/>
<reference evidence="2" key="1">
    <citation type="submission" date="2014-09" db="EMBL/GenBank/DDBJ databases">
        <authorList>
            <person name="Magalhaes I.L.F."/>
            <person name="Oliveira U."/>
            <person name="Santos F.R."/>
            <person name="Vidigal T.H.D.A."/>
            <person name="Brescovit A.D."/>
            <person name="Santos A.J."/>
        </authorList>
    </citation>
    <scope>NUCLEOTIDE SEQUENCE</scope>
    <source>
        <tissue evidence="2">Shoot tissue taken approximately 20 cm above the soil surface</tissue>
    </source>
</reference>
<name>A0A0A9BQK0_ARUDO</name>
<dbReference type="AlphaFoldDB" id="A0A0A9BQK0"/>
<evidence type="ECO:0000256" key="1">
    <source>
        <dbReference type="SAM" id="MobiDB-lite"/>
    </source>
</evidence>
<accession>A0A0A9BQK0</accession>
<evidence type="ECO:0000313" key="2">
    <source>
        <dbReference type="EMBL" id="JAD65616.1"/>
    </source>
</evidence>
<dbReference type="EMBL" id="GBRH01232279">
    <property type="protein sequence ID" value="JAD65616.1"/>
    <property type="molecule type" value="Transcribed_RNA"/>
</dbReference>
<protein>
    <submittedName>
        <fullName evidence="2">Uncharacterized protein</fullName>
    </submittedName>
</protein>
<organism evidence="2">
    <name type="scientific">Arundo donax</name>
    <name type="common">Giant reed</name>
    <name type="synonym">Donax arundinaceus</name>
    <dbReference type="NCBI Taxonomy" id="35708"/>
    <lineage>
        <taxon>Eukaryota</taxon>
        <taxon>Viridiplantae</taxon>
        <taxon>Streptophyta</taxon>
        <taxon>Embryophyta</taxon>
        <taxon>Tracheophyta</taxon>
        <taxon>Spermatophyta</taxon>
        <taxon>Magnoliopsida</taxon>
        <taxon>Liliopsida</taxon>
        <taxon>Poales</taxon>
        <taxon>Poaceae</taxon>
        <taxon>PACMAD clade</taxon>
        <taxon>Arundinoideae</taxon>
        <taxon>Arundineae</taxon>
        <taxon>Arundo</taxon>
    </lineage>
</organism>